<sequence>MRQTYLTSDNPTVVNRLRKDCREYARQRELEEWFENIHHVRLAWKEDADGKRTVEGVEAVMSKETLTVQGKGDLKGYWLMPMNGLYKPCKNNVEVWRMLRQFEWRPDSLPGIVSSYTYTPYVDMFIEDDKAYLSMPVESWDDSLWHKSTRGTFRKAEERFNDGVSGDDR</sequence>
<protein>
    <submittedName>
        <fullName evidence="1">Uncharacterized protein</fullName>
    </submittedName>
</protein>
<comment type="caution">
    <text evidence="1">The sequence shown here is derived from an EMBL/GenBank/DDBJ whole genome shotgun (WGS) entry which is preliminary data.</text>
</comment>
<dbReference type="AlphaFoldDB" id="A0A1X2Z2M3"/>
<accession>A0A1X2Z2M3</accession>
<name>A0A1X2Z2M3_BIFAD</name>
<evidence type="ECO:0000313" key="1">
    <source>
        <dbReference type="EMBL" id="OSG88664.1"/>
    </source>
</evidence>
<organism evidence="1 2">
    <name type="scientific">Bifidobacterium adolescentis</name>
    <dbReference type="NCBI Taxonomy" id="1680"/>
    <lineage>
        <taxon>Bacteria</taxon>
        <taxon>Bacillati</taxon>
        <taxon>Actinomycetota</taxon>
        <taxon>Actinomycetes</taxon>
        <taxon>Bifidobacteriales</taxon>
        <taxon>Bifidobacteriaceae</taxon>
        <taxon>Bifidobacterium</taxon>
    </lineage>
</organism>
<dbReference type="Proteomes" id="UP000193377">
    <property type="component" value="Unassembled WGS sequence"/>
</dbReference>
<gene>
    <name evidence="1" type="ORF">B0487_1583</name>
</gene>
<evidence type="ECO:0000313" key="2">
    <source>
        <dbReference type="Proteomes" id="UP000193377"/>
    </source>
</evidence>
<dbReference type="RefSeq" id="WP_085393275.1">
    <property type="nucleotide sequence ID" value="NZ_LNKD01000001.1"/>
</dbReference>
<proteinExistence type="predicted"/>
<dbReference type="EMBL" id="LNKD01000001">
    <property type="protein sequence ID" value="OSG88664.1"/>
    <property type="molecule type" value="Genomic_DNA"/>
</dbReference>
<reference evidence="1 2" key="1">
    <citation type="journal article" date="2016" name="Sci. Rep.">
        <title>Evaluation of genetic diversity among strains of the human gut commensal Bifidobacterium adolescentis.</title>
        <authorList>
            <person name="Duranti S."/>
            <person name="Milani C."/>
            <person name="Lugli G.A."/>
            <person name="Mancabelli L."/>
            <person name="Turroni F."/>
            <person name="Ferrario C."/>
            <person name="Mangifesta M."/>
            <person name="Viappiani A."/>
            <person name="Sanchez B."/>
            <person name="Margolles A."/>
            <person name="van Sinderen D."/>
            <person name="Ventura M."/>
        </authorList>
    </citation>
    <scope>NUCLEOTIDE SEQUENCE [LARGE SCALE GENOMIC DNA]</scope>
    <source>
        <strain evidence="1 2">487B</strain>
    </source>
</reference>